<dbReference type="InterPro" id="IPR043502">
    <property type="entry name" value="DNA/RNA_pol_sf"/>
</dbReference>
<dbReference type="PANTHER" id="PTHR19446">
    <property type="entry name" value="REVERSE TRANSCRIPTASES"/>
    <property type="match status" value="1"/>
</dbReference>
<evidence type="ECO:0000259" key="1">
    <source>
        <dbReference type="PROSITE" id="PS50878"/>
    </source>
</evidence>
<dbReference type="AlphaFoldDB" id="A0A6J8EI41"/>
<proteinExistence type="predicted"/>
<reference evidence="2 3" key="1">
    <citation type="submission" date="2020-06" db="EMBL/GenBank/DDBJ databases">
        <authorList>
            <person name="Li R."/>
            <person name="Bekaert M."/>
        </authorList>
    </citation>
    <scope>NUCLEOTIDE SEQUENCE [LARGE SCALE GENOMIC DNA]</scope>
    <source>
        <strain evidence="3">wild</strain>
    </source>
</reference>
<dbReference type="OrthoDB" id="6243574at2759"/>
<accession>A0A6J8EI41</accession>
<name>A0A6J8EI41_MYTCO</name>
<gene>
    <name evidence="2" type="ORF">MCOR_52535</name>
</gene>
<evidence type="ECO:0000313" key="2">
    <source>
        <dbReference type="EMBL" id="CAC5420304.1"/>
    </source>
</evidence>
<dbReference type="Proteomes" id="UP000507470">
    <property type="component" value="Unassembled WGS sequence"/>
</dbReference>
<dbReference type="InterPro" id="IPR000477">
    <property type="entry name" value="RT_dom"/>
</dbReference>
<protein>
    <recommendedName>
        <fullName evidence="1">Reverse transcriptase domain-containing protein</fullName>
    </recommendedName>
</protein>
<sequence length="336" mass="38396">MNASVNRSKGYRQDKVLKTILEEKLLSVPKDYPEDHTYYHHSGKQSSQIGYIFISSTQIDKLSDIKVLTDEPLNTSSHRFKSVPQCFKEVIVSPLFKGHRKPIYLPKSYRRITVSSVMGKLMESVHLCLEEPKLLEVQSRLQRGFTAGVNPTFAALPLTEAIIEAKELGHTLYTTFVDASSAFDVVWHASLLKRIFQKVISGQSWQILNDWYTNMNYAVRWEGKLSAPFSELQGVLHGSVWSPSAYKLFVDPLIEKLESDSLGFKIGNVFVCTPMCADDLLLVSSKPYELQTMINYTSNFAETEEYKISKEKTKIMIWNSSLNCNRWSQMEKFHIG</sequence>
<evidence type="ECO:0000313" key="3">
    <source>
        <dbReference type="Proteomes" id="UP000507470"/>
    </source>
</evidence>
<dbReference type="Pfam" id="PF00078">
    <property type="entry name" value="RVT_1"/>
    <property type="match status" value="1"/>
</dbReference>
<dbReference type="SUPFAM" id="SSF56672">
    <property type="entry name" value="DNA/RNA polymerases"/>
    <property type="match status" value="1"/>
</dbReference>
<keyword evidence="3" id="KW-1185">Reference proteome</keyword>
<organism evidence="2 3">
    <name type="scientific">Mytilus coruscus</name>
    <name type="common">Sea mussel</name>
    <dbReference type="NCBI Taxonomy" id="42192"/>
    <lineage>
        <taxon>Eukaryota</taxon>
        <taxon>Metazoa</taxon>
        <taxon>Spiralia</taxon>
        <taxon>Lophotrochozoa</taxon>
        <taxon>Mollusca</taxon>
        <taxon>Bivalvia</taxon>
        <taxon>Autobranchia</taxon>
        <taxon>Pteriomorphia</taxon>
        <taxon>Mytilida</taxon>
        <taxon>Mytiloidea</taxon>
        <taxon>Mytilidae</taxon>
        <taxon>Mytilinae</taxon>
        <taxon>Mytilus</taxon>
    </lineage>
</organism>
<feature type="domain" description="Reverse transcriptase" evidence="1">
    <location>
        <begin position="76"/>
        <end position="336"/>
    </location>
</feature>
<dbReference type="EMBL" id="CACVKT020009086">
    <property type="protein sequence ID" value="CAC5420304.1"/>
    <property type="molecule type" value="Genomic_DNA"/>
</dbReference>
<dbReference type="PROSITE" id="PS50878">
    <property type="entry name" value="RT_POL"/>
    <property type="match status" value="1"/>
</dbReference>